<evidence type="ECO:0000256" key="7">
    <source>
        <dbReference type="ARBA" id="ARBA00022840"/>
    </source>
</evidence>
<keyword evidence="8 11" id="KW-0648">Protein biosynthesis</keyword>
<dbReference type="InterPro" id="IPR035684">
    <property type="entry name" value="ArgRS_core"/>
</dbReference>
<evidence type="ECO:0000256" key="9">
    <source>
        <dbReference type="ARBA" id="ARBA00023146"/>
    </source>
</evidence>
<evidence type="ECO:0000256" key="6">
    <source>
        <dbReference type="ARBA" id="ARBA00022741"/>
    </source>
</evidence>
<evidence type="ECO:0000259" key="14">
    <source>
        <dbReference type="SMART" id="SM01016"/>
    </source>
</evidence>
<dbReference type="GO" id="GO:0006420">
    <property type="term" value="P:arginyl-tRNA aminoacylation"/>
    <property type="evidence" value="ECO:0007669"/>
    <property type="project" value="UniProtKB-UniRule"/>
</dbReference>
<dbReference type="PROSITE" id="PS00178">
    <property type="entry name" value="AA_TRNA_LIGASE_I"/>
    <property type="match status" value="1"/>
</dbReference>
<dbReference type="InterPro" id="IPR009080">
    <property type="entry name" value="tRNAsynth_Ia_anticodon-bd"/>
</dbReference>
<dbReference type="CDD" id="cd00671">
    <property type="entry name" value="ArgRS_core"/>
    <property type="match status" value="1"/>
</dbReference>
<reference evidence="15" key="1">
    <citation type="submission" date="2020-07" db="EMBL/GenBank/DDBJ databases">
        <title>Koleobacter methoxysyntrophicus gen. nov., sp. nov., a novel anaerobic bacterium isolated from deep subsurface oil field and proposal of Koleobacterales ord. nov. in the phylum Firmicutes.</title>
        <authorList>
            <person name="Sakamoto S."/>
            <person name="Tamaki H."/>
        </authorList>
    </citation>
    <scope>NUCLEOTIDE SEQUENCE</scope>
    <source>
        <strain evidence="15">NRmbB1</strain>
    </source>
</reference>
<evidence type="ECO:0000256" key="2">
    <source>
        <dbReference type="ARBA" id="ARBA00005594"/>
    </source>
</evidence>
<evidence type="ECO:0000256" key="8">
    <source>
        <dbReference type="ARBA" id="ARBA00022917"/>
    </source>
</evidence>
<dbReference type="SUPFAM" id="SSF55190">
    <property type="entry name" value="Arginyl-tRNA synthetase (ArgRS), N-terminal 'additional' domain"/>
    <property type="match status" value="1"/>
</dbReference>
<feature type="domain" description="DALR anticodon binding" evidence="13">
    <location>
        <begin position="441"/>
        <end position="561"/>
    </location>
</feature>
<comment type="catalytic activity">
    <reaction evidence="10 11">
        <text>tRNA(Arg) + L-arginine + ATP = L-arginyl-tRNA(Arg) + AMP + diphosphate</text>
        <dbReference type="Rhea" id="RHEA:20301"/>
        <dbReference type="Rhea" id="RHEA-COMP:9658"/>
        <dbReference type="Rhea" id="RHEA-COMP:9673"/>
        <dbReference type="ChEBI" id="CHEBI:30616"/>
        <dbReference type="ChEBI" id="CHEBI:32682"/>
        <dbReference type="ChEBI" id="CHEBI:33019"/>
        <dbReference type="ChEBI" id="CHEBI:78442"/>
        <dbReference type="ChEBI" id="CHEBI:78513"/>
        <dbReference type="ChEBI" id="CHEBI:456215"/>
        <dbReference type="EC" id="6.1.1.19"/>
    </reaction>
</comment>
<dbReference type="NCBIfam" id="TIGR00456">
    <property type="entry name" value="argS"/>
    <property type="match status" value="1"/>
</dbReference>
<keyword evidence="16" id="KW-1185">Reference proteome</keyword>
<dbReference type="Pfam" id="PF03485">
    <property type="entry name" value="Arg_tRNA_synt_N"/>
    <property type="match status" value="1"/>
</dbReference>
<evidence type="ECO:0000256" key="12">
    <source>
        <dbReference type="RuleBase" id="RU363038"/>
    </source>
</evidence>
<dbReference type="InterPro" id="IPR014729">
    <property type="entry name" value="Rossmann-like_a/b/a_fold"/>
</dbReference>
<dbReference type="InterPro" id="IPR008909">
    <property type="entry name" value="DALR_anticod-bd"/>
</dbReference>
<evidence type="ECO:0000259" key="13">
    <source>
        <dbReference type="SMART" id="SM00836"/>
    </source>
</evidence>
<sequence length="561" mass="63359">MTDILAGIQNDIKTVIDSAITKARERGELNVNEIPDYIIEVPREKAHGDFATNAAMLLPRQAKLPPGKIAEIIIANMDLTGTYVERVEAAGPGFINFYLNNEWLTDVIAVIEKEGNAYGRCDEGKGEKINVEFVSANPTGPMHMGNARGAALGDSLANLLEAVGYDVTREFYINDAGNQIENFGRSLEARYLQLLGKDAEVPENGYHGEDIIEHMRELIESEGDKYLNVGEEERRAYFIKYALEKNLARMKKDLENFGVKFDIWFSEQKLYEEGHVEETIKMLKEKGLTYEKDGALWFKASLFGAEKDEVLIRNNGVPTYFAADIAYHRNKFERGFVKAIDIWGADHHGHVPRMKGSMEALGYDPDRLHIIIMQLVRLYRNGEIARMSKRTGRAVTLADLVDEVGKDAARFFFNMRGADTHLDFDLDLAVSQSSDNPVFYVQYAHARISSILRQVRENGIQVPEIKEAHLNLLGEESELAILRKLADFPAEVLNSARKYEPHHLTRYALELASLFHTFYNSCRVIGEDEDLMGARLLLIKAVRQVLKNTLTLLGITAPERM</sequence>
<dbReference type="Proteomes" id="UP000662904">
    <property type="component" value="Chromosome"/>
</dbReference>
<dbReference type="FunFam" id="1.10.730.10:FF:000008">
    <property type="entry name" value="Arginine--tRNA ligase"/>
    <property type="match status" value="1"/>
</dbReference>
<dbReference type="SUPFAM" id="SSF47323">
    <property type="entry name" value="Anticodon-binding domain of a subclass of class I aminoacyl-tRNA synthetases"/>
    <property type="match status" value="1"/>
</dbReference>
<dbReference type="GO" id="GO:0005737">
    <property type="term" value="C:cytoplasm"/>
    <property type="evidence" value="ECO:0007669"/>
    <property type="project" value="UniProtKB-SubCell"/>
</dbReference>
<dbReference type="HAMAP" id="MF_00123">
    <property type="entry name" value="Arg_tRNA_synth"/>
    <property type="match status" value="1"/>
</dbReference>
<evidence type="ECO:0000256" key="1">
    <source>
        <dbReference type="ARBA" id="ARBA00004496"/>
    </source>
</evidence>
<dbReference type="PANTHER" id="PTHR11956:SF5">
    <property type="entry name" value="ARGININE--TRNA LIGASE, CYTOPLASMIC"/>
    <property type="match status" value="1"/>
</dbReference>
<dbReference type="GO" id="GO:0005524">
    <property type="term" value="F:ATP binding"/>
    <property type="evidence" value="ECO:0007669"/>
    <property type="project" value="UniProtKB-UniRule"/>
</dbReference>
<dbReference type="PANTHER" id="PTHR11956">
    <property type="entry name" value="ARGINYL-TRNA SYNTHETASE"/>
    <property type="match status" value="1"/>
</dbReference>
<dbReference type="PRINTS" id="PR01038">
    <property type="entry name" value="TRNASYNTHARG"/>
</dbReference>
<dbReference type="AlphaFoldDB" id="A0A8A0RK89"/>
<dbReference type="KEGG" id="kme:H0A61_01120"/>
<feature type="domain" description="Arginyl tRNA synthetase N-terminal" evidence="14">
    <location>
        <begin position="10"/>
        <end position="99"/>
    </location>
</feature>
<evidence type="ECO:0000256" key="4">
    <source>
        <dbReference type="ARBA" id="ARBA00022490"/>
    </source>
</evidence>
<dbReference type="Gene3D" id="3.40.50.620">
    <property type="entry name" value="HUPs"/>
    <property type="match status" value="1"/>
</dbReference>
<dbReference type="EMBL" id="CP059066">
    <property type="protein sequence ID" value="QSQ08775.1"/>
    <property type="molecule type" value="Genomic_DNA"/>
</dbReference>
<keyword evidence="6 11" id="KW-0547">Nucleotide-binding</keyword>
<feature type="short sequence motif" description="'HIGH' region" evidence="11">
    <location>
        <begin position="136"/>
        <end position="146"/>
    </location>
</feature>
<dbReference type="SUPFAM" id="SSF52374">
    <property type="entry name" value="Nucleotidylyl transferase"/>
    <property type="match status" value="1"/>
</dbReference>
<dbReference type="SMART" id="SM01016">
    <property type="entry name" value="Arg_tRNA_synt_N"/>
    <property type="match status" value="1"/>
</dbReference>
<evidence type="ECO:0000256" key="10">
    <source>
        <dbReference type="ARBA" id="ARBA00049339"/>
    </source>
</evidence>
<dbReference type="InterPro" id="IPR036695">
    <property type="entry name" value="Arg-tRNA-synth_N_sf"/>
</dbReference>
<proteinExistence type="inferred from homology"/>
<dbReference type="GO" id="GO:0004814">
    <property type="term" value="F:arginine-tRNA ligase activity"/>
    <property type="evidence" value="ECO:0007669"/>
    <property type="project" value="UniProtKB-UniRule"/>
</dbReference>
<name>A0A8A0RK89_9FIRM</name>
<dbReference type="CDD" id="cd07956">
    <property type="entry name" value="Anticodon_Ia_Arg"/>
    <property type="match status" value="1"/>
</dbReference>
<dbReference type="Pfam" id="PF00750">
    <property type="entry name" value="tRNA-synt_1d"/>
    <property type="match status" value="1"/>
</dbReference>
<evidence type="ECO:0000256" key="5">
    <source>
        <dbReference type="ARBA" id="ARBA00022598"/>
    </source>
</evidence>
<dbReference type="EC" id="6.1.1.19" evidence="11"/>
<dbReference type="Gene3D" id="3.30.1360.70">
    <property type="entry name" value="Arginyl tRNA synthetase N-terminal domain"/>
    <property type="match status" value="1"/>
</dbReference>
<dbReference type="Gene3D" id="1.10.730.10">
    <property type="entry name" value="Isoleucyl-tRNA Synthetase, Domain 1"/>
    <property type="match status" value="1"/>
</dbReference>
<comment type="similarity">
    <text evidence="2 11 12">Belongs to the class-I aminoacyl-tRNA synthetase family.</text>
</comment>
<evidence type="ECO:0000256" key="3">
    <source>
        <dbReference type="ARBA" id="ARBA00011245"/>
    </source>
</evidence>
<gene>
    <name evidence="11 15" type="primary">argS</name>
    <name evidence="15" type="ORF">H0A61_01120</name>
</gene>
<evidence type="ECO:0000313" key="16">
    <source>
        <dbReference type="Proteomes" id="UP000662904"/>
    </source>
</evidence>
<dbReference type="InterPro" id="IPR001412">
    <property type="entry name" value="aa-tRNA-synth_I_CS"/>
</dbReference>
<dbReference type="FunFam" id="3.30.1360.70:FF:000003">
    <property type="entry name" value="Arginine--tRNA ligase"/>
    <property type="match status" value="1"/>
</dbReference>
<dbReference type="InterPro" id="IPR001278">
    <property type="entry name" value="Arg-tRNA-ligase"/>
</dbReference>
<protein>
    <recommendedName>
        <fullName evidence="11">Arginine--tRNA ligase</fullName>
        <ecNumber evidence="11">6.1.1.19</ecNumber>
    </recommendedName>
    <alternativeName>
        <fullName evidence="11">Arginyl-tRNA synthetase</fullName>
        <shortName evidence="11">ArgRS</shortName>
    </alternativeName>
</protein>
<dbReference type="Pfam" id="PF05746">
    <property type="entry name" value="DALR_1"/>
    <property type="match status" value="1"/>
</dbReference>
<keyword evidence="9 11" id="KW-0030">Aminoacyl-tRNA synthetase</keyword>
<comment type="subcellular location">
    <subcellularLocation>
        <location evidence="1 11">Cytoplasm</location>
    </subcellularLocation>
</comment>
<dbReference type="SMART" id="SM00836">
    <property type="entry name" value="DALR_1"/>
    <property type="match status" value="1"/>
</dbReference>
<dbReference type="InterPro" id="IPR005148">
    <property type="entry name" value="Arg-tRNA-synth_N"/>
</dbReference>
<keyword evidence="7 11" id="KW-0067">ATP-binding</keyword>
<evidence type="ECO:0000313" key="15">
    <source>
        <dbReference type="EMBL" id="QSQ08775.1"/>
    </source>
</evidence>
<evidence type="ECO:0000256" key="11">
    <source>
        <dbReference type="HAMAP-Rule" id="MF_00123"/>
    </source>
</evidence>
<organism evidence="15 16">
    <name type="scientific">Koleobacter methoxysyntrophicus</name>
    <dbReference type="NCBI Taxonomy" id="2751313"/>
    <lineage>
        <taxon>Bacteria</taxon>
        <taxon>Bacillati</taxon>
        <taxon>Bacillota</taxon>
        <taxon>Clostridia</taxon>
        <taxon>Koleobacterales</taxon>
        <taxon>Koleobacteraceae</taxon>
        <taxon>Koleobacter</taxon>
    </lineage>
</organism>
<dbReference type="RefSeq" id="WP_206708978.1">
    <property type="nucleotide sequence ID" value="NZ_CP059066.1"/>
</dbReference>
<accession>A0A8A0RK89</accession>
<comment type="subunit">
    <text evidence="3 11">Monomer.</text>
</comment>
<dbReference type="FunFam" id="3.40.50.620:FF:000062">
    <property type="entry name" value="Arginine--tRNA ligase"/>
    <property type="match status" value="1"/>
</dbReference>
<keyword evidence="4 11" id="KW-0963">Cytoplasm</keyword>
<keyword evidence="5 11" id="KW-0436">Ligase</keyword>